<feature type="compositionally biased region" description="Pro residues" evidence="1">
    <location>
        <begin position="488"/>
        <end position="500"/>
    </location>
</feature>
<dbReference type="AlphaFoldDB" id="A0A2C5Z3T1"/>
<dbReference type="SUPFAM" id="SSF57716">
    <property type="entry name" value="Glucocorticoid receptor-like (DNA-binding domain)"/>
    <property type="match status" value="1"/>
</dbReference>
<evidence type="ECO:0000313" key="3">
    <source>
        <dbReference type="EMBL" id="PHH75677.1"/>
    </source>
</evidence>
<keyword evidence="4" id="KW-1185">Reference proteome</keyword>
<dbReference type="GO" id="GO:0030466">
    <property type="term" value="P:silent mating-type cassette heterochromatin formation"/>
    <property type="evidence" value="ECO:0007669"/>
    <property type="project" value="TreeGrafter"/>
</dbReference>
<feature type="compositionally biased region" description="Polar residues" evidence="1">
    <location>
        <begin position="1090"/>
        <end position="1099"/>
    </location>
</feature>
<dbReference type="InterPro" id="IPR013088">
    <property type="entry name" value="Znf_NHR/GATA"/>
</dbReference>
<name>A0A2C5Z3T1_9HYPO</name>
<feature type="compositionally biased region" description="Low complexity" evidence="1">
    <location>
        <begin position="1127"/>
        <end position="1142"/>
    </location>
</feature>
<comment type="caution">
    <text evidence="3">The sequence shown here is derived from an EMBL/GenBank/DDBJ whole genome shotgun (WGS) entry which is preliminary data.</text>
</comment>
<dbReference type="OrthoDB" id="3199820at2759"/>
<feature type="compositionally biased region" description="Low complexity" evidence="1">
    <location>
        <begin position="708"/>
        <end position="739"/>
    </location>
</feature>
<evidence type="ECO:0000259" key="2">
    <source>
        <dbReference type="Pfam" id="PF25823"/>
    </source>
</evidence>
<dbReference type="PANTHER" id="PTHR39147:SF1">
    <property type="entry name" value="PROTEIN SPT21"/>
    <property type="match status" value="1"/>
</dbReference>
<feature type="compositionally biased region" description="Polar residues" evidence="1">
    <location>
        <begin position="471"/>
        <end position="486"/>
    </location>
</feature>
<feature type="compositionally biased region" description="Basic residues" evidence="1">
    <location>
        <begin position="304"/>
        <end position="323"/>
    </location>
</feature>
<feature type="region of interest" description="Disordered" evidence="1">
    <location>
        <begin position="912"/>
        <end position="1010"/>
    </location>
</feature>
<feature type="compositionally biased region" description="Low complexity" evidence="1">
    <location>
        <begin position="651"/>
        <end position="668"/>
    </location>
</feature>
<feature type="region of interest" description="Disordered" evidence="1">
    <location>
        <begin position="163"/>
        <end position="542"/>
    </location>
</feature>
<dbReference type="EMBL" id="NJES01000203">
    <property type="protein sequence ID" value="PHH75677.1"/>
    <property type="molecule type" value="Genomic_DNA"/>
</dbReference>
<feature type="compositionally biased region" description="Polar residues" evidence="1">
    <location>
        <begin position="193"/>
        <end position="213"/>
    </location>
</feature>
<evidence type="ECO:0000256" key="1">
    <source>
        <dbReference type="SAM" id="MobiDB-lite"/>
    </source>
</evidence>
<feature type="compositionally biased region" description="Polar residues" evidence="1">
    <location>
        <begin position="371"/>
        <end position="389"/>
    </location>
</feature>
<feature type="region of interest" description="Disordered" evidence="1">
    <location>
        <begin position="554"/>
        <end position="798"/>
    </location>
</feature>
<dbReference type="Pfam" id="PF25823">
    <property type="entry name" value="Ams2-SPT21_N"/>
    <property type="match status" value="1"/>
</dbReference>
<feature type="region of interest" description="Disordered" evidence="1">
    <location>
        <begin position="1045"/>
        <end position="1155"/>
    </location>
</feature>
<dbReference type="GO" id="GO:0000183">
    <property type="term" value="P:rDNA heterochromatin formation"/>
    <property type="evidence" value="ECO:0007669"/>
    <property type="project" value="TreeGrafter"/>
</dbReference>
<gene>
    <name evidence="3" type="ORF">CDD80_2196</name>
</gene>
<dbReference type="Gene3D" id="3.30.50.10">
    <property type="entry name" value="Erythroid Transcription Factor GATA-1, subunit A"/>
    <property type="match status" value="1"/>
</dbReference>
<feature type="compositionally biased region" description="Polar residues" evidence="1">
    <location>
        <begin position="569"/>
        <end position="586"/>
    </location>
</feature>
<sequence length="1271" mass="135841">MAKPRPLDDHKMPAPPPPAGPQYRPMGLKVHYTFDKDARINCLARHPQVLHLQAISIDDVTTIGIVDLRACLDAIIECSPELASGQSDFSIYTVDYSEPDTPFVGQGLLSWALDSMRPEAVHRPPKLVVGRVAKSLLAVFNAGSRETLEVRIRFFESAPIQRGNRHGSVDFQQCQPFDRPADKPQSEFAATPSAASDWNPFSQNDNQTTQAASESRLPSRAQSPGPMVRANSLESSSGPSAPQPGVISHQSTFMAPQPDMAQPQPSAVNEEAQHVASTPIDAPEEATRASEAPSQASSQASTRGTRKRPAVTGRPRGRPRKKPAASDGPSGHDETTEGEDGPTRKRAKVTRAGKSAANPFASEPESLRVAASTSSSLRSFRPVASSSNEGAAASDPQEVPRAPTPIPRGGSVARQTAREPVLSRLRQESIPAQQLPTALYSDSRLQPLSPSQEDGRSPDSLGPTPAYSEDSIASSPPMQHATSFMRSSPPPSSPVLPPMPSTELQLDFANDDDMDDLFGEEPPRPEPPVTAPTCDMMGKSGAKNNLDVSTPFQAFQMQDGSNGDDLILLNSQNDASEFTPASTKQQPVVAKPSISLPRLEKDSGHKQARPGISRPTMEPTPPPTTDAVERPTSPGPGPEPSTISAQPEDQSCAAPVPESAEESSSSSLEKSDASKSPAQQPSSIKPSLQKAFQASKCKSVRSLMRSQSAGAAALALPSTPASEPAGPLSASQSTAATTALPGQNRSVSSGPLILPVPASDPVRPSTQMDEVESRELSMSLTDITAPPSPPARSNKNKVKKQAIKQRLEEAILNGEMPPFCSNCGAIETPTWRKIWVQDRDGVPKYCEYSEKPGRVTAIEIMTRDAEEKPTSYRLVKKSLGPNDDKTAWKELLLCNPCGIWLTKCKCHRPPDRWDKDLTRVGQERRRKTTTGANNNPRPRKPRAKSDAAANPTSDAHPVADALGIIDVTSPKASGPELSDGNAEHHQSRQPAAVGSTPAPVRPRGSGTAMSPVRLDFDEAVGSTKRLLFPSPRKEGVAKVLGEMEVNKAEGNKVPPALDDSQTSKGDSDDKENAAAEGVNVGHDDVGALNTLKSPQMTRPSTPPPDANKMTSPFKTPTRVPGSHRPVTRSVSRSLRSNRSAVSPIQAQHTPTKTAAHDSFALPESPIFSRRSPRNHQGPLDGCDTPISRTISQMFSDPANFGLVDDMDLVTLPALDADTNQFDFDKLMSTDGVMAPSSPLRGDSLGFDYLNSANIWGQWTLDNSGDVSMSEG</sequence>
<feature type="region of interest" description="Disordered" evidence="1">
    <location>
        <begin position="1"/>
        <end position="22"/>
    </location>
</feature>
<feature type="compositionally biased region" description="Acidic residues" evidence="1">
    <location>
        <begin position="509"/>
        <end position="519"/>
    </location>
</feature>
<dbReference type="Proteomes" id="UP000226431">
    <property type="component" value="Unassembled WGS sequence"/>
</dbReference>
<feature type="compositionally biased region" description="Low complexity" evidence="1">
    <location>
        <begin position="289"/>
        <end position="301"/>
    </location>
</feature>
<dbReference type="GO" id="GO:0006357">
    <property type="term" value="P:regulation of transcription by RNA polymerase II"/>
    <property type="evidence" value="ECO:0007669"/>
    <property type="project" value="TreeGrafter"/>
</dbReference>
<evidence type="ECO:0000313" key="4">
    <source>
        <dbReference type="Proteomes" id="UP000226431"/>
    </source>
</evidence>
<dbReference type="InterPro" id="IPR042403">
    <property type="entry name" value="Spt21/Ams2"/>
</dbReference>
<dbReference type="PANTHER" id="PTHR39147">
    <property type="entry name" value="PROTEIN SPT21"/>
    <property type="match status" value="1"/>
</dbReference>
<feature type="compositionally biased region" description="Low complexity" evidence="1">
    <location>
        <begin position="254"/>
        <end position="265"/>
    </location>
</feature>
<feature type="compositionally biased region" description="Polar residues" evidence="1">
    <location>
        <begin position="678"/>
        <end position="692"/>
    </location>
</feature>
<organism evidence="3 4">
    <name type="scientific">Ophiocordyceps camponoti-rufipedis</name>
    <dbReference type="NCBI Taxonomy" id="2004952"/>
    <lineage>
        <taxon>Eukaryota</taxon>
        <taxon>Fungi</taxon>
        <taxon>Dikarya</taxon>
        <taxon>Ascomycota</taxon>
        <taxon>Pezizomycotina</taxon>
        <taxon>Sordariomycetes</taxon>
        <taxon>Hypocreomycetidae</taxon>
        <taxon>Hypocreales</taxon>
        <taxon>Ophiocordycipitaceae</taxon>
        <taxon>Ophiocordyceps</taxon>
    </lineage>
</organism>
<feature type="compositionally biased region" description="Polar residues" evidence="1">
    <location>
        <begin position="740"/>
        <end position="749"/>
    </location>
</feature>
<feature type="compositionally biased region" description="Basic and acidic residues" evidence="1">
    <location>
        <begin position="912"/>
        <end position="923"/>
    </location>
</feature>
<protein>
    <recommendedName>
        <fullName evidence="2">Ams2/SPT21 N-terminal domain-containing protein</fullName>
    </recommendedName>
</protein>
<dbReference type="InterPro" id="IPR057725">
    <property type="entry name" value="Ams2-SPT21_N"/>
</dbReference>
<feature type="compositionally biased region" description="Basic and acidic residues" evidence="1">
    <location>
        <begin position="1"/>
        <end position="12"/>
    </location>
</feature>
<feature type="compositionally biased region" description="Polar residues" evidence="1">
    <location>
        <begin position="443"/>
        <end position="452"/>
    </location>
</feature>
<feature type="domain" description="Ams2/SPT21 N-terminal" evidence="2">
    <location>
        <begin position="21"/>
        <end position="155"/>
    </location>
</feature>
<dbReference type="GO" id="GO:0008270">
    <property type="term" value="F:zinc ion binding"/>
    <property type="evidence" value="ECO:0007669"/>
    <property type="project" value="InterPro"/>
</dbReference>
<reference evidence="3 4" key="1">
    <citation type="submission" date="2017-06" db="EMBL/GenBank/DDBJ databases">
        <title>Ant-infecting Ophiocordyceps genomes reveal a high diversity of potential behavioral manipulation genes and a possible major role for enterotoxins.</title>
        <authorList>
            <person name="De Bekker C."/>
            <person name="Evans H.C."/>
            <person name="Brachmann A."/>
            <person name="Hughes D.P."/>
        </authorList>
    </citation>
    <scope>NUCLEOTIDE SEQUENCE [LARGE SCALE GENOMIC DNA]</scope>
    <source>
        <strain evidence="3 4">Map16</strain>
    </source>
</reference>
<proteinExistence type="predicted"/>
<accession>A0A2C5Z3T1</accession>
<dbReference type="STRING" id="2004952.A0A2C5Z3T1"/>